<keyword evidence="2" id="KW-0732">Signal</keyword>
<evidence type="ECO:0008006" key="5">
    <source>
        <dbReference type="Google" id="ProtNLM"/>
    </source>
</evidence>
<dbReference type="RefSeq" id="WP_269039348.1">
    <property type="nucleotide sequence ID" value="NZ_CP114040.1"/>
</dbReference>
<feature type="chain" id="PRO_5046408273" description="VWFA domain-containing protein" evidence="2">
    <location>
        <begin position="30"/>
        <end position="394"/>
    </location>
</feature>
<evidence type="ECO:0000313" key="4">
    <source>
        <dbReference type="Proteomes" id="UP001164459"/>
    </source>
</evidence>
<dbReference type="SUPFAM" id="SSF53300">
    <property type="entry name" value="vWA-like"/>
    <property type="match status" value="1"/>
</dbReference>
<organism evidence="3 4">
    <name type="scientific">Nannocystis punicea</name>
    <dbReference type="NCBI Taxonomy" id="2995304"/>
    <lineage>
        <taxon>Bacteria</taxon>
        <taxon>Pseudomonadati</taxon>
        <taxon>Myxococcota</taxon>
        <taxon>Polyangia</taxon>
        <taxon>Nannocystales</taxon>
        <taxon>Nannocystaceae</taxon>
        <taxon>Nannocystis</taxon>
    </lineage>
</organism>
<sequence length="394" mass="39616">MVWSARAVAPAFASALLLGLACGDSGTMASATTGECPVGAQGCPCTQGGGCDGELTCEGGVCMSSGTGTSGQETSTSTAPTTGGSESGGETTTTTATTAASPTTTSATTSDQPKLDVGSDTTGGPPAQGCTKIDMLFVLDGSGSMNEERAALAQVDAFTAVVDTLAMLGEGDIDYRIAVTTDNDDGYVTPNCWQEPEPWVSSVGHTPQEVAQAFACAVSGFGVSNFEAAVGCEHVLTSAVDLLDGDASGFVREDALLVLVLVTDVDDYGAYDQPNGNVCGFGCATGPTPLPELTQRLVMDVKKGEADGVAAIVVAGDPSVDGGLNFCQQPGSCGCNGIDCGAFHADRLWQFVGMLGANGYAADLCAGAKAVPEAVETALTESIDLACEQFEPPQ</sequence>
<evidence type="ECO:0000256" key="1">
    <source>
        <dbReference type="SAM" id="MobiDB-lite"/>
    </source>
</evidence>
<feature type="compositionally biased region" description="Low complexity" evidence="1">
    <location>
        <begin position="66"/>
        <end position="110"/>
    </location>
</feature>
<evidence type="ECO:0000256" key="2">
    <source>
        <dbReference type="SAM" id="SignalP"/>
    </source>
</evidence>
<dbReference type="Proteomes" id="UP001164459">
    <property type="component" value="Chromosome"/>
</dbReference>
<feature type="signal peptide" evidence="2">
    <location>
        <begin position="1"/>
        <end position="29"/>
    </location>
</feature>
<dbReference type="Gene3D" id="3.40.50.410">
    <property type="entry name" value="von Willebrand factor, type A domain"/>
    <property type="match status" value="1"/>
</dbReference>
<dbReference type="PROSITE" id="PS51257">
    <property type="entry name" value="PROKAR_LIPOPROTEIN"/>
    <property type="match status" value="1"/>
</dbReference>
<reference evidence="3" key="1">
    <citation type="submission" date="2022-11" db="EMBL/GenBank/DDBJ databases">
        <title>Minimal conservation of predation-associated metabolite biosynthetic gene clusters underscores biosynthetic potential of Myxococcota including descriptions for ten novel species: Archangium lansinium sp. nov., Myxococcus landrumus sp. nov., Nannocystis bai.</title>
        <authorList>
            <person name="Ahearne A."/>
            <person name="Stevens C."/>
            <person name="Dowd S."/>
        </authorList>
    </citation>
    <scope>NUCLEOTIDE SEQUENCE</scope>
    <source>
        <strain evidence="3">Fl3</strain>
    </source>
</reference>
<proteinExistence type="predicted"/>
<dbReference type="InterPro" id="IPR036465">
    <property type="entry name" value="vWFA_dom_sf"/>
</dbReference>
<protein>
    <recommendedName>
        <fullName evidence="5">VWFA domain-containing protein</fullName>
    </recommendedName>
</protein>
<feature type="region of interest" description="Disordered" evidence="1">
    <location>
        <begin position="66"/>
        <end position="127"/>
    </location>
</feature>
<gene>
    <name evidence="3" type="ORF">O0S08_12615</name>
</gene>
<dbReference type="EMBL" id="CP114040">
    <property type="protein sequence ID" value="WAS96984.1"/>
    <property type="molecule type" value="Genomic_DNA"/>
</dbReference>
<name>A0ABY7HDC2_9BACT</name>
<accession>A0ABY7HDC2</accession>
<evidence type="ECO:0000313" key="3">
    <source>
        <dbReference type="EMBL" id="WAS96984.1"/>
    </source>
</evidence>
<keyword evidence="4" id="KW-1185">Reference proteome</keyword>